<reference evidence="2" key="1">
    <citation type="submission" date="2023-02" db="EMBL/GenBank/DDBJ databases">
        <title>Identification and recombinant expression of a fungal hydrolase from Papiliotrema laurentii that hydrolyzes apple cutin and clears colloidal polyester polyurethane.</title>
        <authorList>
            <consortium name="DOE Joint Genome Institute"/>
            <person name="Roman V.A."/>
            <person name="Bojanowski C."/>
            <person name="Crable B.R."/>
            <person name="Wagner D.N."/>
            <person name="Hung C.S."/>
            <person name="Nadeau L.J."/>
            <person name="Schratz L."/>
            <person name="Haridas S."/>
            <person name="Pangilinan J."/>
            <person name="Lipzen A."/>
            <person name="Na H."/>
            <person name="Yan M."/>
            <person name="Ng V."/>
            <person name="Grigoriev I.V."/>
            <person name="Spatafora J.W."/>
            <person name="Barlow D."/>
            <person name="Biffinger J."/>
            <person name="Kelley-Loughnane N."/>
            <person name="Varaljay V.A."/>
            <person name="Crookes-Goodson W.J."/>
        </authorList>
    </citation>
    <scope>NUCLEOTIDE SEQUENCE</scope>
    <source>
        <strain evidence="2">5307AH</strain>
    </source>
</reference>
<accession>A0AAD9FPI7</accession>
<feature type="compositionally biased region" description="Basic and acidic residues" evidence="1">
    <location>
        <begin position="251"/>
        <end position="261"/>
    </location>
</feature>
<organism evidence="2 3">
    <name type="scientific">Papiliotrema laurentii</name>
    <name type="common">Cryptococcus laurentii</name>
    <dbReference type="NCBI Taxonomy" id="5418"/>
    <lineage>
        <taxon>Eukaryota</taxon>
        <taxon>Fungi</taxon>
        <taxon>Dikarya</taxon>
        <taxon>Basidiomycota</taxon>
        <taxon>Agaricomycotina</taxon>
        <taxon>Tremellomycetes</taxon>
        <taxon>Tremellales</taxon>
        <taxon>Rhynchogastremaceae</taxon>
        <taxon>Papiliotrema</taxon>
    </lineage>
</organism>
<protein>
    <submittedName>
        <fullName evidence="2">Uncharacterized protein</fullName>
    </submittedName>
</protein>
<keyword evidence="3" id="KW-1185">Reference proteome</keyword>
<dbReference type="Proteomes" id="UP001182556">
    <property type="component" value="Unassembled WGS sequence"/>
</dbReference>
<gene>
    <name evidence="2" type="ORF">DB88DRAFT_532229</name>
</gene>
<feature type="compositionally biased region" description="Acidic residues" evidence="1">
    <location>
        <begin position="230"/>
        <end position="242"/>
    </location>
</feature>
<feature type="compositionally biased region" description="Basic and acidic residues" evidence="1">
    <location>
        <begin position="201"/>
        <end position="210"/>
    </location>
</feature>
<name>A0AAD9FPI7_PAPLA</name>
<evidence type="ECO:0000256" key="1">
    <source>
        <dbReference type="SAM" id="MobiDB-lite"/>
    </source>
</evidence>
<feature type="region of interest" description="Disordered" evidence="1">
    <location>
        <begin position="201"/>
        <end position="261"/>
    </location>
</feature>
<comment type="caution">
    <text evidence="2">The sequence shown here is derived from an EMBL/GenBank/DDBJ whole genome shotgun (WGS) entry which is preliminary data.</text>
</comment>
<sequence length="261" mass="29358">MVPYYELLPFDLGHLLKLVDFPFLCVAAPLIFLSPLMQRSKQSGQERVPFPLSRSRPINAGPSARPFATTHPFNPSSFINTPTLLVSILLSVRSTPMDTPSSFEDSSFEESWERGRGGGGGTDHWIPQSWTRDVSLEEVRRRLPADAYFEPSSTNRFTLTTTRQGTVTLTIYQGDKEVDAMTLESFDRFGKRYIPKGKDISFGEKVREPPSDPAVTPADCQMVQRKPESEGVETEVTPEDWELVPPNPESQKGDTEVYRNQ</sequence>
<proteinExistence type="predicted"/>
<evidence type="ECO:0000313" key="3">
    <source>
        <dbReference type="Proteomes" id="UP001182556"/>
    </source>
</evidence>
<evidence type="ECO:0000313" key="2">
    <source>
        <dbReference type="EMBL" id="KAK1922768.1"/>
    </source>
</evidence>
<dbReference type="AlphaFoldDB" id="A0AAD9FPI7"/>
<dbReference type="EMBL" id="JAODAN010000008">
    <property type="protein sequence ID" value="KAK1922768.1"/>
    <property type="molecule type" value="Genomic_DNA"/>
</dbReference>
<feature type="region of interest" description="Disordered" evidence="1">
    <location>
        <begin position="100"/>
        <end position="125"/>
    </location>
</feature>